<dbReference type="GO" id="GO:0070402">
    <property type="term" value="F:NADPH binding"/>
    <property type="evidence" value="ECO:0007669"/>
    <property type="project" value="TreeGrafter"/>
</dbReference>
<evidence type="ECO:0000256" key="1">
    <source>
        <dbReference type="ARBA" id="ARBA00022857"/>
    </source>
</evidence>
<dbReference type="GO" id="GO:0035925">
    <property type="term" value="F:mRNA 3'-UTR AU-rich region binding"/>
    <property type="evidence" value="ECO:0007669"/>
    <property type="project" value="TreeGrafter"/>
</dbReference>
<dbReference type="InterPro" id="IPR020843">
    <property type="entry name" value="ER"/>
</dbReference>
<name>A0A382P1B2_9ZZZZ</name>
<evidence type="ECO:0000256" key="2">
    <source>
        <dbReference type="ARBA" id="ARBA00023002"/>
    </source>
</evidence>
<keyword evidence="1" id="KW-0521">NADP</keyword>
<dbReference type="GO" id="GO:0005829">
    <property type="term" value="C:cytosol"/>
    <property type="evidence" value="ECO:0007669"/>
    <property type="project" value="TreeGrafter"/>
</dbReference>
<dbReference type="SUPFAM" id="SSF50129">
    <property type="entry name" value="GroES-like"/>
    <property type="match status" value="1"/>
</dbReference>
<keyword evidence="2" id="KW-0560">Oxidoreductase</keyword>
<organism evidence="4">
    <name type="scientific">marine metagenome</name>
    <dbReference type="NCBI Taxonomy" id="408172"/>
    <lineage>
        <taxon>unclassified sequences</taxon>
        <taxon>metagenomes</taxon>
        <taxon>ecological metagenomes</taxon>
    </lineage>
</organism>
<dbReference type="Gene3D" id="3.90.180.10">
    <property type="entry name" value="Medium-chain alcohol dehydrogenases, catalytic domain"/>
    <property type="match status" value="1"/>
</dbReference>
<gene>
    <name evidence="4" type="ORF">METZ01_LOCUS318485</name>
</gene>
<dbReference type="Gene3D" id="3.40.50.720">
    <property type="entry name" value="NAD(P)-binding Rossmann-like Domain"/>
    <property type="match status" value="1"/>
</dbReference>
<sequence>MNQSIQIYENGGPEVLRWEETPVGRPGPGEVLLRHTAVGLNFIDIYQRSGLYPLELPKILGMEGAGVIEETGEGVENFKLGQRVAYAMQLGAYCERRTINAEKLVILPDGIDDQSAAAMMLKGMTVMYLLRRTHVVQKGETILVNAAAGGVGLIL</sequence>
<dbReference type="PANTHER" id="PTHR48106">
    <property type="entry name" value="QUINONE OXIDOREDUCTASE PIG3-RELATED"/>
    <property type="match status" value="1"/>
</dbReference>
<dbReference type="AlphaFoldDB" id="A0A382P1B2"/>
<proteinExistence type="predicted"/>
<dbReference type="InterPro" id="IPR011032">
    <property type="entry name" value="GroES-like_sf"/>
</dbReference>
<dbReference type="GO" id="GO:0003960">
    <property type="term" value="F:quinone reductase (NADPH) activity"/>
    <property type="evidence" value="ECO:0007669"/>
    <property type="project" value="TreeGrafter"/>
</dbReference>
<feature type="domain" description="Enoyl reductase (ER)" evidence="3">
    <location>
        <begin position="11"/>
        <end position="155"/>
    </location>
</feature>
<evidence type="ECO:0000259" key="3">
    <source>
        <dbReference type="SMART" id="SM00829"/>
    </source>
</evidence>
<dbReference type="Pfam" id="PF08240">
    <property type="entry name" value="ADH_N"/>
    <property type="match status" value="1"/>
</dbReference>
<dbReference type="SMART" id="SM00829">
    <property type="entry name" value="PKS_ER"/>
    <property type="match status" value="1"/>
</dbReference>
<dbReference type="PANTHER" id="PTHR48106:SF13">
    <property type="entry name" value="QUINONE OXIDOREDUCTASE-RELATED"/>
    <property type="match status" value="1"/>
</dbReference>
<feature type="non-terminal residue" evidence="4">
    <location>
        <position position="155"/>
    </location>
</feature>
<dbReference type="EMBL" id="UINC01103334">
    <property type="protein sequence ID" value="SVC65631.1"/>
    <property type="molecule type" value="Genomic_DNA"/>
</dbReference>
<dbReference type="InterPro" id="IPR013154">
    <property type="entry name" value="ADH-like_N"/>
</dbReference>
<accession>A0A382P1B2</accession>
<evidence type="ECO:0000313" key="4">
    <source>
        <dbReference type="EMBL" id="SVC65631.1"/>
    </source>
</evidence>
<reference evidence="4" key="1">
    <citation type="submission" date="2018-05" db="EMBL/GenBank/DDBJ databases">
        <authorList>
            <person name="Lanie J.A."/>
            <person name="Ng W.-L."/>
            <person name="Kazmierczak K.M."/>
            <person name="Andrzejewski T.M."/>
            <person name="Davidsen T.M."/>
            <person name="Wayne K.J."/>
            <person name="Tettelin H."/>
            <person name="Glass J.I."/>
            <person name="Rusch D."/>
            <person name="Podicherti R."/>
            <person name="Tsui H.-C.T."/>
            <person name="Winkler M.E."/>
        </authorList>
    </citation>
    <scope>NUCLEOTIDE SEQUENCE</scope>
</reference>
<protein>
    <recommendedName>
        <fullName evidence="3">Enoyl reductase (ER) domain-containing protein</fullName>
    </recommendedName>
</protein>